<feature type="non-terminal residue" evidence="1">
    <location>
        <position position="1"/>
    </location>
</feature>
<comment type="caution">
    <text evidence="1">The sequence shown here is derived from an EMBL/GenBank/DDBJ whole genome shotgun (WGS) entry which is preliminary data.</text>
</comment>
<keyword evidence="2" id="KW-1185">Reference proteome</keyword>
<dbReference type="Proteomes" id="UP001556040">
    <property type="component" value="Unassembled WGS sequence"/>
</dbReference>
<reference evidence="1 2" key="1">
    <citation type="journal article" date="1979" name="Int. J. Syst. Evol. Microbiol.">
        <title>Bacillus globisporus subsp. marinus subsp. nov.</title>
        <authorList>
            <person name="Liu H."/>
        </authorList>
    </citation>
    <scope>NUCLEOTIDE SEQUENCE [LARGE SCALE GENOMIC DNA]</scope>
    <source>
        <strain evidence="1 2">DSM 1297</strain>
    </source>
</reference>
<feature type="non-terminal residue" evidence="1">
    <location>
        <position position="93"/>
    </location>
</feature>
<name>A0ABV3Q864_9BACL</name>
<evidence type="ECO:0000313" key="2">
    <source>
        <dbReference type="Proteomes" id="UP001556040"/>
    </source>
</evidence>
<evidence type="ECO:0000313" key="1">
    <source>
        <dbReference type="EMBL" id="MEW9503487.1"/>
    </source>
</evidence>
<sequence length="93" mass="10407">TFYLFQQAYDANGKPLQNTYIDRNGDGTISEDDKYLTGCSATPDFYYGISTQVTYKNWDFGINAHGSIGNEAINKMAVDNSTTFQTSLGYDYL</sequence>
<accession>A0ABV3Q864</accession>
<dbReference type="RefSeq" id="WP_367780966.1">
    <property type="nucleotide sequence ID" value="NZ_JBFMIA010000130.1"/>
</dbReference>
<proteinExistence type="predicted"/>
<protein>
    <recommendedName>
        <fullName evidence="3">TonB-dependent receptor</fullName>
    </recommendedName>
</protein>
<organism evidence="1 2">
    <name type="scientific">Jeotgalibacillus marinus</name>
    <dbReference type="NCBI Taxonomy" id="86667"/>
    <lineage>
        <taxon>Bacteria</taxon>
        <taxon>Bacillati</taxon>
        <taxon>Bacillota</taxon>
        <taxon>Bacilli</taxon>
        <taxon>Bacillales</taxon>
        <taxon>Caryophanaceae</taxon>
        <taxon>Jeotgalibacillus</taxon>
    </lineage>
</organism>
<gene>
    <name evidence="1" type="ORF">AB1471_17255</name>
</gene>
<evidence type="ECO:0008006" key="3">
    <source>
        <dbReference type="Google" id="ProtNLM"/>
    </source>
</evidence>
<dbReference type="EMBL" id="JBFMIA010000130">
    <property type="protein sequence ID" value="MEW9503487.1"/>
    <property type="molecule type" value="Genomic_DNA"/>
</dbReference>